<name>A0AAY4CBH5_9TELE</name>
<feature type="compositionally biased region" description="Polar residues" evidence="8">
    <location>
        <begin position="1005"/>
        <end position="1014"/>
    </location>
</feature>
<feature type="region of interest" description="Disordered" evidence="8">
    <location>
        <begin position="926"/>
        <end position="951"/>
    </location>
</feature>
<dbReference type="Pfam" id="PF12012">
    <property type="entry name" value="DUF3504"/>
    <property type="match status" value="1"/>
</dbReference>
<reference evidence="10" key="3">
    <citation type="submission" date="2025-09" db="UniProtKB">
        <authorList>
            <consortium name="Ensembl"/>
        </authorList>
    </citation>
    <scope>IDENTIFICATION</scope>
</reference>
<feature type="compositionally biased region" description="Polar residues" evidence="8">
    <location>
        <begin position="106"/>
        <end position="121"/>
    </location>
</feature>
<keyword evidence="2" id="KW-0597">Phosphoprotein</keyword>
<feature type="domain" description="TRASH" evidence="9">
    <location>
        <begin position="475"/>
        <end position="511"/>
    </location>
</feature>
<evidence type="ECO:0000256" key="4">
    <source>
        <dbReference type="ARBA" id="ARBA00022737"/>
    </source>
</evidence>
<feature type="region of interest" description="Disordered" evidence="8">
    <location>
        <begin position="148"/>
        <end position="277"/>
    </location>
</feature>
<feature type="region of interest" description="Disordered" evidence="8">
    <location>
        <begin position="1"/>
        <end position="132"/>
    </location>
</feature>
<organism evidence="10 11">
    <name type="scientific">Denticeps clupeoides</name>
    <name type="common">denticle herring</name>
    <dbReference type="NCBI Taxonomy" id="299321"/>
    <lineage>
        <taxon>Eukaryota</taxon>
        <taxon>Metazoa</taxon>
        <taxon>Chordata</taxon>
        <taxon>Craniata</taxon>
        <taxon>Vertebrata</taxon>
        <taxon>Euteleostomi</taxon>
        <taxon>Actinopterygii</taxon>
        <taxon>Neopterygii</taxon>
        <taxon>Teleostei</taxon>
        <taxon>Clupei</taxon>
        <taxon>Clupeiformes</taxon>
        <taxon>Denticipitoidei</taxon>
        <taxon>Denticipitidae</taxon>
        <taxon>Denticeps</taxon>
    </lineage>
</organism>
<dbReference type="InterPro" id="IPR057926">
    <property type="entry name" value="QRICH1_dom"/>
</dbReference>
<reference evidence="10 11" key="1">
    <citation type="submission" date="2020-06" db="EMBL/GenBank/DDBJ databases">
        <authorList>
            <consortium name="Wellcome Sanger Institute Data Sharing"/>
        </authorList>
    </citation>
    <scope>NUCLEOTIDE SEQUENCE [LARGE SCALE GENOMIC DNA]</scope>
</reference>
<dbReference type="Proteomes" id="UP000694580">
    <property type="component" value="Chromosome 20"/>
</dbReference>
<sequence length="1373" mass="151963">MDGSSAAERPADSGTPTVAGGTNAGHADEETTSQGEPSLGGEQLVNSPTQCLLEPVKGDDVTSTDEDTTAGQKDLDTKGGLVTSPKAENLHREESLDSLDNKESSENTNMSVDNVGSISTDDGQEDMDCSVDTKESDLKIHVVKVTSLYKQGNQDSLDMDEDKAISSFVQEDMDTREDKVASLTTEDRKEPKRLDGTRDDPESGSHPELENGTTEQVSKVEPHSSMPETKLLKGAEALPSPKIKDEPVDDEYEKALEPHSTAQNIKDEPEPTEENLQKTSEDFKISAVFSMGTNTAPLGLKGAPAATNTPPKTGALLPSSGQPLSPASSLCVVCSGCKKVLLKGQTAYQRKGSPQLYCSTLCLTSTVATTKAVVKKTCHYCSKEILNPKDVIIAPVDKSGAVKDFCGQICLSSFTFKRDSVASTLLSDTKNKCSMCKNYVVTQHEVNYMDIVHKLCSDECFAQFRSTNKLTMNCCLNCGAYCYTSSGQLQVQGNNKRFCSQSCVTTFRKDNFNKTSNQSQLNVAPSKSNQTPNDCAVKEPTPMLPFAPLQNTSRQNFKLTCNQCKRLFANKPELVEFKAKMHLLCGKHCAEEFKKVNYIMARCEYCKIDKAIKEVKRINHIDRSFCSEGCKLLYKHDLAKRWGKKHCRNCRHCGSTSQSVVTSMFSRTIEEFCGSECLSLYTLVFCQVAKCNSCLKAGPLKESLKWMGEMKHFCNLSCLMMFCLKGGKENPANAPSTPATVTLMGSSSKVSDVTTPVIANVISLSSAPNTQPTALASTAVQGVVPSVPQKVTEHASTQTDSVKANPPAPRVLKNKALLCRPMTQTKGTSCTPSYVTTETQTDNIFPPMVIMPVPVPVYVPLPMNLYSQYAPQPMCLPLPVPVPMFLPTTLDSAERIVETIEKIKEKIPSDPLQADLILMAEMVAEDNETEKEVKPPSSSCSQEGQASPCGEDFDLEAISSSLNWDEDVLSSQASDTSTPSLLPESTEEYIDLEADFPVESLEMNSQMTEQTETASKPWLRKRARDGFTQKKRPSRKQSAAELQSPASAVHGKLHHVYGVKAWQRWLKWRNAQPDIGSLKVGSRPMVLKEDLLQCTTAELNYGLCKFINEAQRPNGEHYSADSMLYLCLGIQQHLFENGRMENIFADFFYTPFTQEITRLLGNWKPSVMPSGYVHSRVEEEYLWECKQLGAYSPSVLLNTLFYFCTKLFNFKTLAQHQRLSFAHVMRCNKTKKDCKVACLRFYPPVSKKEDSSENDEVPAKRRKVGSDEEEEKQEEEDVVLEMPENTTNPLRCPVRLYEFYLSKCSASVKQRTDTFYLQPERSCVPNSPIWFSSMPLDDDAMQGMLTRILTVRELHLDIPPSIMAPLSDCDGDE</sequence>
<evidence type="ECO:0000256" key="2">
    <source>
        <dbReference type="ARBA" id="ARBA00022553"/>
    </source>
</evidence>
<accession>A0AAY4CBH5</accession>
<keyword evidence="1" id="KW-1017">Isopeptide bond</keyword>
<dbReference type="InterPro" id="IPR051284">
    <property type="entry name" value="ZnF_MYMT-QRICH1"/>
</dbReference>
<dbReference type="SUPFAM" id="SSF57716">
    <property type="entry name" value="Glucocorticoid receptor-like (DNA-binding domain)"/>
    <property type="match status" value="1"/>
</dbReference>
<feature type="compositionally biased region" description="Polar residues" evidence="8">
    <location>
        <begin position="1036"/>
        <end position="1045"/>
    </location>
</feature>
<dbReference type="Ensembl" id="ENSDCDT00010037792.1">
    <property type="protein sequence ID" value="ENSDCDP00010030418.1"/>
    <property type="gene ID" value="ENSDCDG00010019005.1"/>
</dbReference>
<feature type="compositionally biased region" description="Basic residues" evidence="8">
    <location>
        <begin position="1018"/>
        <end position="1035"/>
    </location>
</feature>
<dbReference type="Pfam" id="PF25561">
    <property type="entry name" value="QRICH1"/>
    <property type="match status" value="1"/>
</dbReference>
<dbReference type="PANTHER" id="PTHR45736:SF5">
    <property type="entry name" value="ZINC FINGER MYM-TYPE PROTEIN 4"/>
    <property type="match status" value="1"/>
</dbReference>
<feature type="domain" description="TRASH" evidence="9">
    <location>
        <begin position="650"/>
        <end position="685"/>
    </location>
</feature>
<evidence type="ECO:0000256" key="8">
    <source>
        <dbReference type="SAM" id="MobiDB-lite"/>
    </source>
</evidence>
<keyword evidence="4" id="KW-0677">Repeat</keyword>
<evidence type="ECO:0000313" key="11">
    <source>
        <dbReference type="Proteomes" id="UP000694580"/>
    </source>
</evidence>
<evidence type="ECO:0000313" key="10">
    <source>
        <dbReference type="Ensembl" id="ENSDCDP00010030418.1"/>
    </source>
</evidence>
<evidence type="ECO:0000256" key="7">
    <source>
        <dbReference type="ARBA" id="ARBA00022843"/>
    </source>
</evidence>
<protein>
    <recommendedName>
        <fullName evidence="9">TRASH domain-containing protein</fullName>
    </recommendedName>
</protein>
<evidence type="ECO:0000259" key="9">
    <source>
        <dbReference type="SMART" id="SM00746"/>
    </source>
</evidence>
<evidence type="ECO:0000256" key="1">
    <source>
        <dbReference type="ARBA" id="ARBA00022499"/>
    </source>
</evidence>
<feature type="compositionally biased region" description="Basic and acidic residues" evidence="8">
    <location>
        <begin position="265"/>
        <end position="277"/>
    </location>
</feature>
<feature type="region of interest" description="Disordered" evidence="8">
    <location>
        <begin position="1246"/>
        <end position="1280"/>
    </location>
</feature>
<feature type="domain" description="TRASH" evidence="9">
    <location>
        <begin position="691"/>
        <end position="726"/>
    </location>
</feature>
<dbReference type="PANTHER" id="PTHR45736">
    <property type="entry name" value="ZINC FINGER MYM-TYPE PROTEIN"/>
    <property type="match status" value="1"/>
</dbReference>
<keyword evidence="3" id="KW-0479">Metal-binding</keyword>
<feature type="compositionally biased region" description="Basic and acidic residues" evidence="8">
    <location>
        <begin position="88"/>
        <end position="105"/>
    </location>
</feature>
<feature type="compositionally biased region" description="Basic and acidic residues" evidence="8">
    <location>
        <begin position="176"/>
        <end position="209"/>
    </location>
</feature>
<feature type="domain" description="TRASH" evidence="9">
    <location>
        <begin position="334"/>
        <end position="370"/>
    </location>
</feature>
<dbReference type="InterPro" id="IPR010507">
    <property type="entry name" value="Znf_MYM"/>
</dbReference>
<gene>
    <name evidence="10" type="primary">ZMYM4</name>
</gene>
<feature type="domain" description="TRASH" evidence="9">
    <location>
        <begin position="603"/>
        <end position="638"/>
    </location>
</feature>
<dbReference type="GeneTree" id="ENSGT00940000166582"/>
<keyword evidence="6" id="KW-0862">Zinc</keyword>
<dbReference type="GO" id="GO:0008270">
    <property type="term" value="F:zinc ion binding"/>
    <property type="evidence" value="ECO:0007669"/>
    <property type="project" value="UniProtKB-KW"/>
</dbReference>
<proteinExistence type="predicted"/>
<dbReference type="InterPro" id="IPR011017">
    <property type="entry name" value="TRASH_dom"/>
</dbReference>
<feature type="domain" description="TRASH" evidence="9">
    <location>
        <begin position="561"/>
        <end position="597"/>
    </location>
</feature>
<keyword evidence="7" id="KW-0832">Ubl conjugation</keyword>
<feature type="compositionally biased region" description="Acidic residues" evidence="8">
    <location>
        <begin position="1267"/>
        <end position="1279"/>
    </location>
</feature>
<feature type="region of interest" description="Disordered" evidence="8">
    <location>
        <begin position="1005"/>
        <end position="1045"/>
    </location>
</feature>
<reference evidence="10" key="2">
    <citation type="submission" date="2025-08" db="UniProtKB">
        <authorList>
            <consortium name="Ensembl"/>
        </authorList>
    </citation>
    <scope>IDENTIFICATION</scope>
</reference>
<dbReference type="Pfam" id="PF06467">
    <property type="entry name" value="zf-FCS"/>
    <property type="match status" value="2"/>
</dbReference>
<dbReference type="SMART" id="SM00746">
    <property type="entry name" value="TRASH"/>
    <property type="match status" value="8"/>
</dbReference>
<evidence type="ECO:0000256" key="3">
    <source>
        <dbReference type="ARBA" id="ARBA00022723"/>
    </source>
</evidence>
<dbReference type="InterPro" id="IPR021893">
    <property type="entry name" value="ZMYM2-like_C"/>
</dbReference>
<feature type="domain" description="TRASH" evidence="9">
    <location>
        <begin position="378"/>
        <end position="418"/>
    </location>
</feature>
<feature type="compositionally biased region" description="Polar residues" evidence="8">
    <location>
        <begin position="936"/>
        <end position="945"/>
    </location>
</feature>
<evidence type="ECO:0000256" key="6">
    <source>
        <dbReference type="ARBA" id="ARBA00022833"/>
    </source>
</evidence>
<keyword evidence="5" id="KW-0863">Zinc-finger</keyword>
<evidence type="ECO:0000256" key="5">
    <source>
        <dbReference type="ARBA" id="ARBA00022771"/>
    </source>
</evidence>
<keyword evidence="11" id="KW-1185">Reference proteome</keyword>
<feature type="domain" description="TRASH" evidence="9">
    <location>
        <begin position="433"/>
        <end position="468"/>
    </location>
</feature>